<dbReference type="Gene3D" id="3.30.70.100">
    <property type="match status" value="1"/>
</dbReference>
<sequence length="164" mass="17604">MKTIKNIIMVLFLALFVMNCKNETKPEVKAVEVAADASKTLDPNATYAKAEFTIEGMTCAMGCAKTIESKIAKMDGVKSASVDFDKKLAMVEYDEAKVTPALLEKTVTKVSSTYKVMNMKSGSSSKGTCEKDCKKADCTNKTEAEKAACTSDCKKACCTTKASA</sequence>
<reference evidence="3" key="1">
    <citation type="journal article" date="2019" name="Int. J. Syst. Evol. Microbiol.">
        <title>The Global Catalogue of Microorganisms (GCM) 10K type strain sequencing project: providing services to taxonomists for standard genome sequencing and annotation.</title>
        <authorList>
            <consortium name="The Broad Institute Genomics Platform"/>
            <consortium name="The Broad Institute Genome Sequencing Center for Infectious Disease"/>
            <person name="Wu L."/>
            <person name="Ma J."/>
        </authorList>
    </citation>
    <scope>NUCLEOTIDE SEQUENCE [LARGE SCALE GENOMIC DNA]</scope>
    <source>
        <strain evidence="3">CCUG 62414</strain>
    </source>
</reference>
<evidence type="ECO:0000313" key="2">
    <source>
        <dbReference type="EMBL" id="MFD0989412.1"/>
    </source>
</evidence>
<comment type="caution">
    <text evidence="2">The sequence shown here is derived from an EMBL/GenBank/DDBJ whole genome shotgun (WGS) entry which is preliminary data.</text>
</comment>
<dbReference type="EMBL" id="JBHTJI010000001">
    <property type="protein sequence ID" value="MFD0989412.1"/>
    <property type="molecule type" value="Genomic_DNA"/>
</dbReference>
<protein>
    <submittedName>
        <fullName evidence="2">Heavy-metal-associated domain-containing protein</fullName>
    </submittedName>
</protein>
<organism evidence="2 3">
    <name type="scientific">Mariniflexile jejuense</name>
    <dbReference type="NCBI Taxonomy" id="1173582"/>
    <lineage>
        <taxon>Bacteria</taxon>
        <taxon>Pseudomonadati</taxon>
        <taxon>Bacteroidota</taxon>
        <taxon>Flavobacteriia</taxon>
        <taxon>Flavobacteriales</taxon>
        <taxon>Flavobacteriaceae</taxon>
        <taxon>Mariniflexile</taxon>
    </lineage>
</organism>
<dbReference type="SUPFAM" id="SSF55008">
    <property type="entry name" value="HMA, heavy metal-associated domain"/>
    <property type="match status" value="1"/>
</dbReference>
<name>A0ABW3JG65_9FLAO</name>
<evidence type="ECO:0000313" key="3">
    <source>
        <dbReference type="Proteomes" id="UP001597061"/>
    </source>
</evidence>
<keyword evidence="3" id="KW-1185">Reference proteome</keyword>
<dbReference type="Pfam" id="PF00403">
    <property type="entry name" value="HMA"/>
    <property type="match status" value="1"/>
</dbReference>
<gene>
    <name evidence="2" type="ORF">ACFQ1R_04855</name>
</gene>
<proteinExistence type="predicted"/>
<dbReference type="Proteomes" id="UP001597061">
    <property type="component" value="Unassembled WGS sequence"/>
</dbReference>
<dbReference type="InterPro" id="IPR036163">
    <property type="entry name" value="HMA_dom_sf"/>
</dbReference>
<feature type="domain" description="HMA" evidence="1">
    <location>
        <begin position="48"/>
        <end position="115"/>
    </location>
</feature>
<dbReference type="PROSITE" id="PS50846">
    <property type="entry name" value="HMA_2"/>
    <property type="match status" value="1"/>
</dbReference>
<accession>A0ABW3JG65</accession>
<evidence type="ECO:0000259" key="1">
    <source>
        <dbReference type="PROSITE" id="PS50846"/>
    </source>
</evidence>
<dbReference type="CDD" id="cd00371">
    <property type="entry name" value="HMA"/>
    <property type="match status" value="1"/>
</dbReference>
<dbReference type="InterPro" id="IPR006121">
    <property type="entry name" value="HMA_dom"/>
</dbReference>